<keyword evidence="2" id="KW-1133">Transmembrane helix</keyword>
<sequence length="488" mass="56848">MLEIDVKIVKLLLQMLVDRYGKHFAIAIEAHADLNGVLIAKELGISYLEIGNQILVEAINDVSSCPWKIQTLVHDIKLTVGFRSLHSQPPNLLQSPNLPNLRKAHRKKKKKKVKKMGKASIIIYITLALLLLLLISYSPNKSNSHHRHRRLKLRSNFTFSPHVHHDHIPFDPLVADIERRREDKEWEKQYLEHSHPELVTHDPAPGHETQPEWEDFMDAEDYLNDEEKFNVTSRLVLLFPKIDVNPNDGFVSESELTDWTLQQAQKEVMHRTEREMELHDKNHDGFVSFSEYDPPSWVQNADNNSFGYDMGWWKEEHFNASDANGDGLLNITEFNDFLHPADSKNPKLLHWLCKEEVRERDTDRDGKINFKEFFHGLFDLVRNYDDESHNSAHDSDDSMEIPAKHLFAQLDKDGDGYLSDVELLPIIGKLHPSEHYYAKQQADYIIGQADSDKDGRLTLTEMIDNPYVFYSAIFSDEEDEYEYHDEFR</sequence>
<feature type="domain" description="EF-hand" evidence="3">
    <location>
        <begin position="361"/>
        <end position="383"/>
    </location>
</feature>
<evidence type="ECO:0000313" key="4">
    <source>
        <dbReference type="EMBL" id="KAH7521231.1"/>
    </source>
</evidence>
<dbReference type="EMBL" id="JAEACU010000007">
    <property type="protein sequence ID" value="KAH7521231.1"/>
    <property type="molecule type" value="Genomic_DNA"/>
</dbReference>
<protein>
    <recommendedName>
        <fullName evidence="3">EF-hand domain-containing protein</fullName>
    </recommendedName>
</protein>
<proteinExistence type="predicted"/>
<dbReference type="Pfam" id="PF13499">
    <property type="entry name" value="EF-hand_7"/>
    <property type="match status" value="1"/>
</dbReference>
<dbReference type="InterPro" id="IPR011992">
    <property type="entry name" value="EF-hand-dom_pair"/>
</dbReference>
<dbReference type="Proteomes" id="UP000813462">
    <property type="component" value="Unassembled WGS sequence"/>
</dbReference>
<dbReference type="GO" id="GO:0005783">
    <property type="term" value="C:endoplasmic reticulum"/>
    <property type="evidence" value="ECO:0007669"/>
    <property type="project" value="TreeGrafter"/>
</dbReference>
<evidence type="ECO:0000256" key="1">
    <source>
        <dbReference type="ARBA" id="ARBA00022837"/>
    </source>
</evidence>
<gene>
    <name evidence="4" type="ORF">FEM48_Zijuj07G0011200</name>
</gene>
<reference evidence="4" key="1">
    <citation type="journal article" date="2021" name="Front. Plant Sci.">
        <title>Chromosome-Scale Genome Assembly for Chinese Sour Jujube and Insights Into Its Genome Evolution and Domestication Signature.</title>
        <authorList>
            <person name="Shen L.-Y."/>
            <person name="Luo H."/>
            <person name="Wang X.-L."/>
            <person name="Wang X.-M."/>
            <person name="Qiu X.-J."/>
            <person name="Liu H."/>
            <person name="Zhou S.-S."/>
            <person name="Jia K.-H."/>
            <person name="Nie S."/>
            <person name="Bao Y.-T."/>
            <person name="Zhang R.-G."/>
            <person name="Yun Q.-Z."/>
            <person name="Chai Y.-H."/>
            <person name="Lu J.-Y."/>
            <person name="Li Y."/>
            <person name="Zhao S.-W."/>
            <person name="Mao J.-F."/>
            <person name="Jia S.-G."/>
            <person name="Mao Y.-M."/>
        </authorList>
    </citation>
    <scope>NUCLEOTIDE SEQUENCE</scope>
    <source>
        <strain evidence="4">AT0</strain>
        <tissue evidence="4">Leaf</tissue>
    </source>
</reference>
<dbReference type="Pfam" id="PF13833">
    <property type="entry name" value="EF-hand_8"/>
    <property type="match status" value="1"/>
</dbReference>
<dbReference type="InterPro" id="IPR002048">
    <property type="entry name" value="EF_hand_dom"/>
</dbReference>
<dbReference type="GO" id="GO:0005509">
    <property type="term" value="F:calcium ion binding"/>
    <property type="evidence" value="ECO:0007669"/>
    <property type="project" value="InterPro"/>
</dbReference>
<name>A0A978V1J8_ZIZJJ</name>
<dbReference type="PANTHER" id="PTHR10827">
    <property type="entry name" value="RETICULOCALBIN"/>
    <property type="match status" value="1"/>
</dbReference>
<organism evidence="4 5">
    <name type="scientific">Ziziphus jujuba var. spinosa</name>
    <dbReference type="NCBI Taxonomy" id="714518"/>
    <lineage>
        <taxon>Eukaryota</taxon>
        <taxon>Viridiplantae</taxon>
        <taxon>Streptophyta</taxon>
        <taxon>Embryophyta</taxon>
        <taxon>Tracheophyta</taxon>
        <taxon>Spermatophyta</taxon>
        <taxon>Magnoliopsida</taxon>
        <taxon>eudicotyledons</taxon>
        <taxon>Gunneridae</taxon>
        <taxon>Pentapetalae</taxon>
        <taxon>rosids</taxon>
        <taxon>fabids</taxon>
        <taxon>Rosales</taxon>
        <taxon>Rhamnaceae</taxon>
        <taxon>Paliureae</taxon>
        <taxon>Ziziphus</taxon>
    </lineage>
</organism>
<dbReference type="PROSITE" id="PS00018">
    <property type="entry name" value="EF_HAND_1"/>
    <property type="match status" value="5"/>
</dbReference>
<dbReference type="AlphaFoldDB" id="A0A978V1J8"/>
<comment type="caution">
    <text evidence="4">The sequence shown here is derived from an EMBL/GenBank/DDBJ whole genome shotgun (WGS) entry which is preliminary data.</text>
</comment>
<feature type="transmembrane region" description="Helical" evidence="2">
    <location>
        <begin position="116"/>
        <end position="137"/>
    </location>
</feature>
<dbReference type="FunFam" id="1.10.238.10:FF:000960">
    <property type="entry name" value="Uncharacterized protein"/>
    <property type="match status" value="1"/>
</dbReference>
<accession>A0A978V1J8</accession>
<feature type="domain" description="EF-hand" evidence="3">
    <location>
        <begin position="398"/>
        <end position="433"/>
    </location>
</feature>
<keyword evidence="2" id="KW-0472">Membrane</keyword>
<dbReference type="SUPFAM" id="SSF47473">
    <property type="entry name" value="EF-hand"/>
    <property type="match status" value="2"/>
</dbReference>
<evidence type="ECO:0000256" key="2">
    <source>
        <dbReference type="SAM" id="Phobius"/>
    </source>
</evidence>
<keyword evidence="1" id="KW-0106">Calcium</keyword>
<dbReference type="InterPro" id="IPR018247">
    <property type="entry name" value="EF_Hand_1_Ca_BS"/>
</dbReference>
<evidence type="ECO:0000313" key="5">
    <source>
        <dbReference type="Proteomes" id="UP000813462"/>
    </source>
</evidence>
<keyword evidence="2" id="KW-0812">Transmembrane</keyword>
<dbReference type="PANTHER" id="PTHR10827:SF101">
    <property type="entry name" value="CALCIUM-BINDING EF HAND FAMILY PROTEIN"/>
    <property type="match status" value="1"/>
</dbReference>
<dbReference type="PROSITE" id="PS50222">
    <property type="entry name" value="EF_HAND_2"/>
    <property type="match status" value="3"/>
</dbReference>
<dbReference type="Pfam" id="PF13202">
    <property type="entry name" value="EF-hand_5"/>
    <property type="match status" value="1"/>
</dbReference>
<dbReference type="SMART" id="SM00054">
    <property type="entry name" value="EFh"/>
    <property type="match status" value="4"/>
</dbReference>
<evidence type="ECO:0000259" key="3">
    <source>
        <dbReference type="PROSITE" id="PS50222"/>
    </source>
</evidence>
<dbReference type="Gene3D" id="1.10.238.10">
    <property type="entry name" value="EF-hand"/>
    <property type="match status" value="3"/>
</dbReference>
<feature type="domain" description="EF-hand" evidence="3">
    <location>
        <begin position="315"/>
        <end position="344"/>
    </location>
</feature>
<dbReference type="FunFam" id="1.10.238.10:FF:000328">
    <property type="entry name" value="Calcium-binding EF hand family protein"/>
    <property type="match status" value="1"/>
</dbReference>